<feature type="domain" description="Aminoglycoside phosphotransferase" evidence="2">
    <location>
        <begin position="32"/>
        <end position="235"/>
    </location>
</feature>
<accession>A0ABY8IY90</accession>
<dbReference type="InterPro" id="IPR011009">
    <property type="entry name" value="Kinase-like_dom_sf"/>
</dbReference>
<dbReference type="RefSeq" id="WP_283076321.1">
    <property type="nucleotide sequence ID" value="NZ_CP121671.1"/>
</dbReference>
<dbReference type="SUPFAM" id="SSF56112">
    <property type="entry name" value="Protein kinase-like (PK-like)"/>
    <property type="match status" value="1"/>
</dbReference>
<organism evidence="3 4">
    <name type="scientific">Halobacillus naozhouensis</name>
    <dbReference type="NCBI Taxonomy" id="554880"/>
    <lineage>
        <taxon>Bacteria</taxon>
        <taxon>Bacillati</taxon>
        <taxon>Bacillota</taxon>
        <taxon>Bacilli</taxon>
        <taxon>Bacillales</taxon>
        <taxon>Bacillaceae</taxon>
        <taxon>Halobacillus</taxon>
    </lineage>
</organism>
<comment type="similarity">
    <text evidence="1">Belongs to the pseudomonas-type ThrB family.</text>
</comment>
<dbReference type="InterPro" id="IPR050249">
    <property type="entry name" value="Pseudomonas-type_ThrB"/>
</dbReference>
<dbReference type="PANTHER" id="PTHR21064">
    <property type="entry name" value="AMINOGLYCOSIDE PHOSPHOTRANSFERASE DOMAIN-CONTAINING PROTEIN-RELATED"/>
    <property type="match status" value="1"/>
</dbReference>
<evidence type="ECO:0000256" key="1">
    <source>
        <dbReference type="ARBA" id="ARBA00038240"/>
    </source>
</evidence>
<proteinExistence type="inferred from homology"/>
<sequence length="340" mass="39394">MEQWIEDQFSEDLLKQASRQFQADAADAKKLGDFENYVFEVYRNDQPYILRLTHSSHRSKSEVEAELEWINYLHKQGLNASSVHPSTTGDLVAEIPIAKGTFYVCLFDQAPGQPVKASDEAFGPELFEKWGSVIGKMHRWTKEFKPGISRRERWDQDDLLDFRSYLNSKQDSAIISSGEKLIRDIQALPENKDSFGLIHNDLHSGNFFIDQGELHIFDFDDSTYGYYVSDIAIPMYYAVLVKCGGEELAARSHFAKEFLTHFLKGYQKENSVDPVWISRLPLFLRLRDYTLYTVFHKKFDVKKLADGEKQLVAQIRTQLLNEEPMVELDYQDILEKVKLP</sequence>
<dbReference type="InterPro" id="IPR002575">
    <property type="entry name" value="Aminoglycoside_PTrfase"/>
</dbReference>
<name>A0ABY8IY90_9BACI</name>
<dbReference type="Pfam" id="PF01636">
    <property type="entry name" value="APH"/>
    <property type="match status" value="1"/>
</dbReference>
<dbReference type="EMBL" id="CP121671">
    <property type="protein sequence ID" value="WFT74322.1"/>
    <property type="molecule type" value="Genomic_DNA"/>
</dbReference>
<evidence type="ECO:0000313" key="3">
    <source>
        <dbReference type="EMBL" id="WFT74322.1"/>
    </source>
</evidence>
<evidence type="ECO:0000259" key="2">
    <source>
        <dbReference type="Pfam" id="PF01636"/>
    </source>
</evidence>
<keyword evidence="4" id="KW-1185">Reference proteome</keyword>
<protein>
    <submittedName>
        <fullName evidence="3">Phosphotransferase</fullName>
    </submittedName>
</protein>
<dbReference type="Proteomes" id="UP001221597">
    <property type="component" value="Chromosome"/>
</dbReference>
<dbReference type="Gene3D" id="3.30.200.20">
    <property type="entry name" value="Phosphorylase Kinase, domain 1"/>
    <property type="match status" value="1"/>
</dbReference>
<gene>
    <name evidence="3" type="ORF">P9989_18480</name>
</gene>
<reference evidence="3 4" key="1">
    <citation type="submission" date="2023-04" db="EMBL/GenBank/DDBJ databases">
        <title>Genome sequence of Halobacillus naozhouensis KACC 21980.</title>
        <authorList>
            <person name="Kim S."/>
            <person name="Heo J."/>
            <person name="Kwon S.-W."/>
        </authorList>
    </citation>
    <scope>NUCLEOTIDE SEQUENCE [LARGE SCALE GENOMIC DNA]</scope>
    <source>
        <strain evidence="3 4">KCTC 13234</strain>
    </source>
</reference>
<evidence type="ECO:0000313" key="4">
    <source>
        <dbReference type="Proteomes" id="UP001221597"/>
    </source>
</evidence>
<dbReference type="Gene3D" id="3.90.1200.10">
    <property type="match status" value="1"/>
</dbReference>
<dbReference type="PANTHER" id="PTHR21064:SF6">
    <property type="entry name" value="AMINOGLYCOSIDE PHOSPHOTRANSFERASE DOMAIN-CONTAINING PROTEIN"/>
    <property type="match status" value="1"/>
</dbReference>